<evidence type="ECO:0000256" key="1">
    <source>
        <dbReference type="ARBA" id="ARBA00024195"/>
    </source>
</evidence>
<proteinExistence type="inferred from homology"/>
<feature type="chain" id="PRO_5036062409" evidence="2">
    <location>
        <begin position="20"/>
        <end position="517"/>
    </location>
</feature>
<accession>A0A336MYQ1</accession>
<dbReference type="AlphaFoldDB" id="A0A336MYQ1"/>
<reference evidence="5" key="2">
    <citation type="submission" date="2018-07" db="EMBL/GenBank/DDBJ databases">
        <authorList>
            <person name="Quirk P.G."/>
            <person name="Krulwich T.A."/>
        </authorList>
    </citation>
    <scope>NUCLEOTIDE SEQUENCE</scope>
</reference>
<evidence type="ECO:0000259" key="3">
    <source>
        <dbReference type="PROSITE" id="PS50240"/>
    </source>
</evidence>
<evidence type="ECO:0000313" key="4">
    <source>
        <dbReference type="EMBL" id="SSX15391.1"/>
    </source>
</evidence>
<feature type="domain" description="Peptidase S1" evidence="3">
    <location>
        <begin position="297"/>
        <end position="511"/>
    </location>
</feature>
<dbReference type="InterPro" id="IPR043504">
    <property type="entry name" value="Peptidase_S1_PA_chymotrypsin"/>
</dbReference>
<gene>
    <name evidence="5" type="primary">CSON008540</name>
</gene>
<dbReference type="InterPro" id="IPR001254">
    <property type="entry name" value="Trypsin_dom"/>
</dbReference>
<dbReference type="PROSITE" id="PS50240">
    <property type="entry name" value="TRYPSIN_DOM"/>
    <property type="match status" value="2"/>
</dbReference>
<dbReference type="GO" id="GO:0006508">
    <property type="term" value="P:proteolysis"/>
    <property type="evidence" value="ECO:0007669"/>
    <property type="project" value="InterPro"/>
</dbReference>
<comment type="similarity">
    <text evidence="1">Belongs to the peptidase S1 family. CLIP subfamily.</text>
</comment>
<dbReference type="PROSITE" id="PS00134">
    <property type="entry name" value="TRYPSIN_HIS"/>
    <property type="match status" value="1"/>
</dbReference>
<dbReference type="InterPro" id="IPR051333">
    <property type="entry name" value="CLIP_Serine_Protease"/>
</dbReference>
<evidence type="ECO:0000313" key="5">
    <source>
        <dbReference type="EMBL" id="SSX34761.1"/>
    </source>
</evidence>
<name>A0A336MYQ1_CULSO</name>
<dbReference type="VEuPathDB" id="VectorBase:CSON008540"/>
<feature type="signal peptide" evidence="2">
    <location>
        <begin position="1"/>
        <end position="19"/>
    </location>
</feature>
<dbReference type="PANTHER" id="PTHR24260:SF136">
    <property type="entry name" value="GH08193P-RELATED"/>
    <property type="match status" value="1"/>
</dbReference>
<keyword evidence="2" id="KW-0732">Signal</keyword>
<dbReference type="SMART" id="SM00020">
    <property type="entry name" value="Tryp_SPc"/>
    <property type="match status" value="2"/>
</dbReference>
<dbReference type="SUPFAM" id="SSF50494">
    <property type="entry name" value="Trypsin-like serine proteases"/>
    <property type="match status" value="2"/>
</dbReference>
<dbReference type="Gene3D" id="2.40.10.10">
    <property type="entry name" value="Trypsin-like serine proteases"/>
    <property type="match status" value="2"/>
</dbReference>
<organism evidence="5">
    <name type="scientific">Culicoides sonorensis</name>
    <name type="common">Biting midge</name>
    <dbReference type="NCBI Taxonomy" id="179676"/>
    <lineage>
        <taxon>Eukaryota</taxon>
        <taxon>Metazoa</taxon>
        <taxon>Ecdysozoa</taxon>
        <taxon>Arthropoda</taxon>
        <taxon>Hexapoda</taxon>
        <taxon>Insecta</taxon>
        <taxon>Pterygota</taxon>
        <taxon>Neoptera</taxon>
        <taxon>Endopterygota</taxon>
        <taxon>Diptera</taxon>
        <taxon>Nematocera</taxon>
        <taxon>Chironomoidea</taxon>
        <taxon>Ceratopogonidae</taxon>
        <taxon>Ceratopogoninae</taxon>
        <taxon>Culicoides</taxon>
        <taxon>Monoculicoides</taxon>
    </lineage>
</organism>
<reference evidence="4" key="1">
    <citation type="submission" date="2018-04" db="EMBL/GenBank/DDBJ databases">
        <authorList>
            <person name="Go L.Y."/>
            <person name="Mitchell J.A."/>
        </authorList>
    </citation>
    <scope>NUCLEOTIDE SEQUENCE</scope>
    <source>
        <tissue evidence="4">Whole organism</tissue>
    </source>
</reference>
<sequence length="517" mass="58620">MNLPAKLIIFFWCHELSVCMDEPSRKIFNGIKASEGQFPSVVYVKTYEDSYTSYMCGGACKKLLFEINLMYFYFHFTVLTLRHILTAGHCVVERMDNKKPILYDRIDIFAGGTDVYLFLQLQYDQKVILHENFGYYQNTKIPVNDLAIIKTEYAFSETSTVKVAQLPEHQTWMGAILTVPGFGMTENSELSQYLLYINMKIVHNEECKAAKQSNKSPDAVLCVISTDAHRTQGLCTGDSGSPMFLQGSNIIVGVHSFSMKNGTHSCLTSKNYYGTNVFFFNSWIKKMIELTESHRRLYDGIEAKPKQFPSMVFVKAIINNDDKRFFRCGGTCEFDVFAGTVNVLNFTERRYSAKVFVHPHYKFINLAIPINDIAIIKTFNPFPESSFIKVAQLPIKKTLVGDIVTSVGWGKMQNDTYTDNLLFVKMKTVNNKKCEVQKALHDDNDAIMCISGRGAIKTEGVCFGDSGGPSFRYDTNIIVGITSYVHVDKSIKCSTTQPQCVTNVLHYIEWILVTWAL</sequence>
<evidence type="ECO:0000256" key="2">
    <source>
        <dbReference type="SAM" id="SignalP"/>
    </source>
</evidence>
<dbReference type="EMBL" id="UFQS01003222">
    <property type="protein sequence ID" value="SSX15391.1"/>
    <property type="molecule type" value="Genomic_DNA"/>
</dbReference>
<dbReference type="EMBL" id="UFQT01003222">
    <property type="protein sequence ID" value="SSX34761.1"/>
    <property type="molecule type" value="Genomic_DNA"/>
</dbReference>
<dbReference type="PANTHER" id="PTHR24260">
    <property type="match status" value="1"/>
</dbReference>
<feature type="domain" description="Peptidase S1" evidence="3">
    <location>
        <begin position="27"/>
        <end position="289"/>
    </location>
</feature>
<dbReference type="Pfam" id="PF00089">
    <property type="entry name" value="Trypsin"/>
    <property type="match status" value="2"/>
</dbReference>
<dbReference type="GO" id="GO:0004252">
    <property type="term" value="F:serine-type endopeptidase activity"/>
    <property type="evidence" value="ECO:0007669"/>
    <property type="project" value="InterPro"/>
</dbReference>
<dbReference type="InterPro" id="IPR009003">
    <property type="entry name" value="Peptidase_S1_PA"/>
</dbReference>
<dbReference type="InterPro" id="IPR018114">
    <property type="entry name" value="TRYPSIN_HIS"/>
</dbReference>
<protein>
    <submittedName>
        <fullName evidence="5">CSON008540 protein</fullName>
    </submittedName>
</protein>